<organism evidence="2 3">
    <name type="scientific">Streptomyces violaceoruber</name>
    <dbReference type="NCBI Taxonomy" id="1935"/>
    <lineage>
        <taxon>Bacteria</taxon>
        <taxon>Bacillati</taxon>
        <taxon>Actinomycetota</taxon>
        <taxon>Actinomycetes</taxon>
        <taxon>Kitasatosporales</taxon>
        <taxon>Streptomycetaceae</taxon>
        <taxon>Streptomyces</taxon>
        <taxon>Streptomyces violaceoruber group</taxon>
    </lineage>
</organism>
<feature type="compositionally biased region" description="Polar residues" evidence="1">
    <location>
        <begin position="79"/>
        <end position="88"/>
    </location>
</feature>
<feature type="region of interest" description="Disordered" evidence="1">
    <location>
        <begin position="1"/>
        <end position="88"/>
    </location>
</feature>
<feature type="compositionally biased region" description="Low complexity" evidence="1">
    <location>
        <begin position="42"/>
        <end position="51"/>
    </location>
</feature>
<reference evidence="2 3" key="1">
    <citation type="submission" date="2017-03" db="EMBL/GenBank/DDBJ databases">
        <title>Complete Genome Sequence of a natural compounds producer, Streptomyces violaceus S21.</title>
        <authorList>
            <person name="Zhong C."/>
            <person name="Zhao Z."/>
            <person name="Fu J."/>
            <person name="Zong G."/>
            <person name="Qin R."/>
            <person name="Cao G."/>
        </authorList>
    </citation>
    <scope>NUCLEOTIDE SEQUENCE [LARGE SCALE GENOMIC DNA]</scope>
    <source>
        <strain evidence="2 3">S21</strain>
    </source>
</reference>
<dbReference type="STRING" id="1935.B1H20_28205"/>
<evidence type="ECO:0000313" key="2">
    <source>
        <dbReference type="EMBL" id="ARF64849.1"/>
    </source>
</evidence>
<proteinExistence type="predicted"/>
<protein>
    <submittedName>
        <fullName evidence="2">Uncharacterized protein</fullName>
    </submittedName>
</protein>
<evidence type="ECO:0000256" key="1">
    <source>
        <dbReference type="SAM" id="MobiDB-lite"/>
    </source>
</evidence>
<dbReference type="EMBL" id="CP020570">
    <property type="protein sequence ID" value="ARF64849.1"/>
    <property type="molecule type" value="Genomic_DNA"/>
</dbReference>
<gene>
    <name evidence="2" type="ORF">B1H20_28205</name>
</gene>
<dbReference type="AlphaFoldDB" id="A0A1V0UHY8"/>
<evidence type="ECO:0000313" key="3">
    <source>
        <dbReference type="Proteomes" id="UP000192445"/>
    </source>
</evidence>
<sequence>MAAAPDGSAATHGSRPAPPAPEPGTITGATADSTDRSVELSAPAAGGAPAPSTHSLRPARGHTASRAGRTGHHPRPLGRSSNLTFGAE</sequence>
<name>A0A1V0UHY8_STRVN</name>
<dbReference type="KEGG" id="svu:B1H20_28205"/>
<accession>A0A1V0UHY8</accession>
<dbReference type="Proteomes" id="UP000192445">
    <property type="component" value="Chromosome"/>
</dbReference>